<dbReference type="AlphaFoldDB" id="A0AA86VMY6"/>
<proteinExistence type="predicted"/>
<protein>
    <submittedName>
        <fullName evidence="2">Hypothetical_protein</fullName>
    </submittedName>
</protein>
<gene>
    <name evidence="1" type="ORF">HINF_LOCUS58728</name>
    <name evidence="2" type="ORF">HINF_LOCUS61310</name>
</gene>
<reference evidence="2 3" key="2">
    <citation type="submission" date="2024-07" db="EMBL/GenBank/DDBJ databases">
        <authorList>
            <person name="Akdeniz Z."/>
        </authorList>
    </citation>
    <scope>NUCLEOTIDE SEQUENCE [LARGE SCALE GENOMIC DNA]</scope>
</reference>
<dbReference type="EMBL" id="CATOUU010001089">
    <property type="protein sequence ID" value="CAI9971083.1"/>
    <property type="molecule type" value="Genomic_DNA"/>
</dbReference>
<organism evidence="1">
    <name type="scientific">Hexamita inflata</name>
    <dbReference type="NCBI Taxonomy" id="28002"/>
    <lineage>
        <taxon>Eukaryota</taxon>
        <taxon>Metamonada</taxon>
        <taxon>Diplomonadida</taxon>
        <taxon>Hexamitidae</taxon>
        <taxon>Hexamitinae</taxon>
        <taxon>Hexamita</taxon>
    </lineage>
</organism>
<dbReference type="EMBL" id="CAXDID020000366">
    <property type="protein sequence ID" value="CAL6082577.1"/>
    <property type="molecule type" value="Genomic_DNA"/>
</dbReference>
<dbReference type="Proteomes" id="UP001642409">
    <property type="component" value="Unassembled WGS sequence"/>
</dbReference>
<sequence length="209" mass="24126">MYSFVSNEHLSRQIMYQTRFISPRDVKIHSITQKLDNAELKGNLFFGTDFYCKLRPLDHKISTQTEEKVNKEPEPSSFKTKWVQIPQKNKKCVNAIPPRPKSPQQIFQEIKTGPKTAPKQIHVSNSLGFGASEKLLLENLSALDLTIDSESEEEEEIQHQIVKNDSGKLIKVPLATYQRSDRTRRMLEVQMDEIALLQMQINKNTNQTQ</sequence>
<name>A0AA86VMY6_9EUKA</name>
<comment type="caution">
    <text evidence="1">The sequence shown here is derived from an EMBL/GenBank/DDBJ whole genome shotgun (WGS) entry which is preliminary data.</text>
</comment>
<reference evidence="1" key="1">
    <citation type="submission" date="2023-06" db="EMBL/GenBank/DDBJ databases">
        <authorList>
            <person name="Kurt Z."/>
        </authorList>
    </citation>
    <scope>NUCLEOTIDE SEQUENCE</scope>
</reference>
<evidence type="ECO:0000313" key="1">
    <source>
        <dbReference type="EMBL" id="CAI9971083.1"/>
    </source>
</evidence>
<keyword evidence="3" id="KW-1185">Reference proteome</keyword>
<evidence type="ECO:0000313" key="2">
    <source>
        <dbReference type="EMBL" id="CAL6082577.1"/>
    </source>
</evidence>
<evidence type="ECO:0000313" key="3">
    <source>
        <dbReference type="Proteomes" id="UP001642409"/>
    </source>
</evidence>
<accession>A0AA86VMY6</accession>